<dbReference type="InterPro" id="IPR053135">
    <property type="entry name" value="AKR2_Oxidoreductase"/>
</dbReference>
<organism evidence="2">
    <name type="scientific">marine sediment metagenome</name>
    <dbReference type="NCBI Taxonomy" id="412755"/>
    <lineage>
        <taxon>unclassified sequences</taxon>
        <taxon>metagenomes</taxon>
        <taxon>ecological metagenomes</taxon>
    </lineage>
</organism>
<dbReference type="PANTHER" id="PTHR43312">
    <property type="entry name" value="D-THREO-ALDOSE 1-DEHYDROGENASE"/>
    <property type="match status" value="1"/>
</dbReference>
<dbReference type="InterPro" id="IPR023210">
    <property type="entry name" value="NADP_OxRdtase_dom"/>
</dbReference>
<dbReference type="AlphaFoldDB" id="X1S5Z0"/>
<sequence>GQDKNQKERKLIYRTLGKTGIRVPVIGMGILSSGSPALMRVALDAGITHFDSTAGQTQIHNEEMIGEVLKGVPRESVIFGTKIHLLQDYKTGLYTKAATEDDFLKKLDMALKRLKMDYVDIVYHHMVSRRESAFHEPVMKAMEKAKKAGKARFLGITTHSNIPEVVHAAADSGFYEVVMASYNNRQKNHKLVKEAIAKAADRGLGVVAIKVIRGDWKKDEIPVNPSASLKWVLQDSNVHATIPAFSNFEEMDMDLSVMEDLKLT</sequence>
<comment type="caution">
    <text evidence="2">The sequence shown here is derived from an EMBL/GenBank/DDBJ whole genome shotgun (WGS) entry which is preliminary data.</text>
</comment>
<feature type="non-terminal residue" evidence="2">
    <location>
        <position position="264"/>
    </location>
</feature>
<proteinExistence type="predicted"/>
<dbReference type="EMBL" id="BARW01024004">
    <property type="protein sequence ID" value="GAI88333.1"/>
    <property type="molecule type" value="Genomic_DNA"/>
</dbReference>
<protein>
    <recommendedName>
        <fullName evidence="1">NADP-dependent oxidoreductase domain-containing protein</fullName>
    </recommendedName>
</protein>
<reference evidence="2" key="1">
    <citation type="journal article" date="2014" name="Front. Microbiol.">
        <title>High frequency of phylogenetically diverse reductive dehalogenase-homologous genes in deep subseafloor sedimentary metagenomes.</title>
        <authorList>
            <person name="Kawai M."/>
            <person name="Futagami T."/>
            <person name="Toyoda A."/>
            <person name="Takaki Y."/>
            <person name="Nishi S."/>
            <person name="Hori S."/>
            <person name="Arai W."/>
            <person name="Tsubouchi T."/>
            <person name="Morono Y."/>
            <person name="Uchiyama I."/>
            <person name="Ito T."/>
            <person name="Fujiyama A."/>
            <person name="Inagaki F."/>
            <person name="Takami H."/>
        </authorList>
    </citation>
    <scope>NUCLEOTIDE SEQUENCE</scope>
    <source>
        <strain evidence="2">Expedition CK06-06</strain>
    </source>
</reference>
<dbReference type="CDD" id="cd19105">
    <property type="entry name" value="AKR_unchar"/>
    <property type="match status" value="1"/>
</dbReference>
<evidence type="ECO:0000259" key="1">
    <source>
        <dbReference type="Pfam" id="PF00248"/>
    </source>
</evidence>
<dbReference type="Pfam" id="PF00248">
    <property type="entry name" value="Aldo_ket_red"/>
    <property type="match status" value="1"/>
</dbReference>
<dbReference type="SUPFAM" id="SSF51430">
    <property type="entry name" value="NAD(P)-linked oxidoreductase"/>
    <property type="match status" value="1"/>
</dbReference>
<feature type="domain" description="NADP-dependent oxidoreductase" evidence="1">
    <location>
        <begin position="37"/>
        <end position="213"/>
    </location>
</feature>
<dbReference type="PANTHER" id="PTHR43312:SF1">
    <property type="entry name" value="NADP-DEPENDENT OXIDOREDUCTASE DOMAIN-CONTAINING PROTEIN"/>
    <property type="match status" value="1"/>
</dbReference>
<evidence type="ECO:0000313" key="2">
    <source>
        <dbReference type="EMBL" id="GAI88333.1"/>
    </source>
</evidence>
<dbReference type="Gene3D" id="3.20.20.100">
    <property type="entry name" value="NADP-dependent oxidoreductase domain"/>
    <property type="match status" value="1"/>
</dbReference>
<accession>X1S5Z0</accession>
<name>X1S5Z0_9ZZZZ</name>
<feature type="non-terminal residue" evidence="2">
    <location>
        <position position="1"/>
    </location>
</feature>
<gene>
    <name evidence="2" type="ORF">S12H4_39673</name>
</gene>
<dbReference type="InterPro" id="IPR036812">
    <property type="entry name" value="NAD(P)_OxRdtase_dom_sf"/>
</dbReference>